<protein>
    <recommendedName>
        <fullName evidence="1">DUF4219 domain-containing protein</fullName>
    </recommendedName>
</protein>
<dbReference type="PANTHER" id="PTHR47481:SF36">
    <property type="entry name" value="CCHC-TYPE DOMAIN-CONTAINING PROTEIN"/>
    <property type="match status" value="1"/>
</dbReference>
<keyword evidence="3" id="KW-1185">Reference proteome</keyword>
<proteinExistence type="predicted"/>
<organism evidence="2 3">
    <name type="scientific">Punica granatum</name>
    <name type="common">Pomegranate</name>
    <dbReference type="NCBI Taxonomy" id="22663"/>
    <lineage>
        <taxon>Eukaryota</taxon>
        <taxon>Viridiplantae</taxon>
        <taxon>Streptophyta</taxon>
        <taxon>Embryophyta</taxon>
        <taxon>Tracheophyta</taxon>
        <taxon>Spermatophyta</taxon>
        <taxon>Magnoliopsida</taxon>
        <taxon>eudicotyledons</taxon>
        <taxon>Gunneridae</taxon>
        <taxon>Pentapetalae</taxon>
        <taxon>rosids</taxon>
        <taxon>malvids</taxon>
        <taxon>Myrtales</taxon>
        <taxon>Lythraceae</taxon>
        <taxon>Punica</taxon>
    </lineage>
</organism>
<dbReference type="EMBL" id="PGOL01000132">
    <property type="protein sequence ID" value="PKI76055.1"/>
    <property type="molecule type" value="Genomic_DNA"/>
</dbReference>
<evidence type="ECO:0000313" key="2">
    <source>
        <dbReference type="EMBL" id="PKI76055.1"/>
    </source>
</evidence>
<dbReference type="PANTHER" id="PTHR47481">
    <property type="match status" value="1"/>
</dbReference>
<evidence type="ECO:0000259" key="1">
    <source>
        <dbReference type="Pfam" id="PF13961"/>
    </source>
</evidence>
<accession>A0A2I0L5R9</accession>
<dbReference type="Pfam" id="PF13961">
    <property type="entry name" value="DUF4219"/>
    <property type="match status" value="1"/>
</dbReference>
<evidence type="ECO:0000313" key="3">
    <source>
        <dbReference type="Proteomes" id="UP000233551"/>
    </source>
</evidence>
<dbReference type="Proteomes" id="UP000233551">
    <property type="component" value="Unassembled WGS sequence"/>
</dbReference>
<reference evidence="2 3" key="1">
    <citation type="submission" date="2017-11" db="EMBL/GenBank/DDBJ databases">
        <title>De-novo sequencing of pomegranate (Punica granatum L.) genome.</title>
        <authorList>
            <person name="Akparov Z."/>
            <person name="Amiraslanov A."/>
            <person name="Hajiyeva S."/>
            <person name="Abbasov M."/>
            <person name="Kaur K."/>
            <person name="Hamwieh A."/>
            <person name="Solovyev V."/>
            <person name="Salamov A."/>
            <person name="Braich B."/>
            <person name="Kosarev P."/>
            <person name="Mahmoud A."/>
            <person name="Hajiyev E."/>
            <person name="Babayeva S."/>
            <person name="Izzatullayeva V."/>
            <person name="Mammadov A."/>
            <person name="Mammadov A."/>
            <person name="Sharifova S."/>
            <person name="Ojaghi J."/>
            <person name="Eynullazada K."/>
            <person name="Bayramov B."/>
            <person name="Abdulazimova A."/>
            <person name="Shahmuradov I."/>
        </authorList>
    </citation>
    <scope>NUCLEOTIDE SEQUENCE [LARGE SCALE GENOMIC DNA]</scope>
    <source>
        <strain evidence="3">cv. AG2017</strain>
        <tissue evidence="2">Leaf</tissue>
    </source>
</reference>
<dbReference type="InterPro" id="IPR025314">
    <property type="entry name" value="DUF4219"/>
</dbReference>
<dbReference type="AlphaFoldDB" id="A0A2I0L5R9"/>
<sequence length="102" mass="11820">MTDQPISSQRMDMSDRAGGLGIELLNESNYKVWRTCMESYLVGEDLWDVVDGNETKCPKWKRLNAKAEFALKRSMSHSLFCHVERCESAHGIWKKLNRLLNN</sequence>
<comment type="caution">
    <text evidence="2">The sequence shown here is derived from an EMBL/GenBank/DDBJ whole genome shotgun (WGS) entry which is preliminary data.</text>
</comment>
<gene>
    <name evidence="2" type="ORF">CRG98_003605</name>
</gene>
<name>A0A2I0L5R9_PUNGR</name>
<feature type="domain" description="DUF4219" evidence="1">
    <location>
        <begin position="25"/>
        <end position="50"/>
    </location>
</feature>